<dbReference type="SUPFAM" id="SSF51569">
    <property type="entry name" value="Aldolase"/>
    <property type="match status" value="1"/>
</dbReference>
<dbReference type="InterPro" id="IPR036291">
    <property type="entry name" value="NAD(P)-bd_dom_sf"/>
</dbReference>
<dbReference type="InterPro" id="IPR031475">
    <property type="entry name" value="NBD_C"/>
</dbReference>
<accession>A0AAP0HLT0</accession>
<comment type="similarity">
    <text evidence="1">Belongs to the four-carbon acid sugar kinase family.</text>
</comment>
<dbReference type="InterPro" id="IPR006115">
    <property type="entry name" value="6PGDH_NADP-bd"/>
</dbReference>
<keyword evidence="6" id="KW-0119">Carbohydrate metabolism</keyword>
<sequence length="1686" mass="182838">MATSSSVVGFVGLDELSLEMASSLVQSGLRVQAFEVLSDMNWGKENAPLMNEFLKLGGAKCASPEEVGRDAAATIHFTSPVDPTTVFSRGATLKGHKKDSVIILRSTTPLAYFQKLEKHLTAESLSSAYSSARIASPESLHPCAHAPSLPHLRSLAAPHTVAEPHSPTPHIRSLAASHTAAEPCTPTPHIRSLAPMLRHPSHNRGVALTNPLPRSLSLKLDLTSHLSSCRSPPRLTSPLLSSSLCSTLLFLHSHTTLLLAMPEDSEMALFVDAHVSKGTSGSLQGKIMIISSGSSEAIAKARPFLSAMSEKLYIFEGEVGAGRKVKMVNELLEGIHLVASMEAILLGTQSGIHPWILYDIISNAAGSSWVFQNHAPKILSGDYGKYFDLTVFVQNLRAVLDVAKSLTFPLPLLAVAHQQLLYGCSRTCEDNSQTALFKVSETVLGMRISDACSAEKYVPEKLAEDIVASSNSVKRVGFIGLGAMGFGMATHLLKSNYVVLGYDVYKPTLSRFESAGGLVGDSPADVSKDVDVLIVMVANEAQAESVLYGNHGAVSALPAGSSVILSSTVSPEFVSQLEGRLQETRECAPHMRHCIISAATFQEIPKAHEDLWMPLLEKRLKLSFDVFTDEHKKLKLVDAPVSGGVARAALGTLTIMASGTDEALKSAGLVLSALSEKLYVIKGGCGAGRPRPLKRCWPCVSETSLEVSALCVGTPLQRCRLYASETSERHFFTCRTWRDHIRPWGVGVRVRVRVRVRVMGSMKMVNQLLAGVHIASAAEAIAFGARLGLNTRMLFEVIMNSGGASCFLLKWSTDYLNLVLKVVPECCMMFGNRVPHMLDGDYTPYSAVNIFVKDLGIVSHECSSRKIPLHISTIAHQQFISGSAAGWGRLDDAAVVKVYETLAGVTVEDKLPVLNKVDVLGSLPLEWSADPIEEIQQLDQKASQTLVVLDDDPTGTQTVHDIEVLTEWRVNVESLVEQFSKRPKCFFILTNSRALSSEKAIELTKDICRNLDIAAKSVQNASYTVVLRGDSTLRGHFPEATDAAVSVLGEMDAWIICPFFLQGGRYTIGDVHYVADSDRLVPAGETEFAKDASFGYRSSNLREWVEEKTKGRVPSASVASISIQLLRKGGPDAVCEHLSKLQKAEMKGKRFLCRTAASFVSARIGIKPKAPITPKDMGINRERNAGLIVVGSYVPKTTKQVRELKTQCGDKLRSIEISVEKLSLRSLEEREEEIKHAAQMADIFLRACKDTLIMTSRELITGSSPSQSLDINFKVSSALVEIVRRITTRPRYILAKGGITSSDLATKALGAKRAKVVGQALAGVPLWQLGPESKHPAVPYIVFPGNVGDSTAVAQVVKNWACPIRLSSTKELLQNAQTGGYAVGAFNVYNLEGVKAVTAAAEEENSPAILQIHPSAFKQAGAPLVACCIAAAEQAKSYPKDVDTHSYNLRKGDTTTSDKDEDYGYVPITVHFDHGSSVNELEEALELGYDSLMVDGSHLHFKENISMTKDMTCLAHARNMLVEAELGRLSGTEDDLTVEDYEAKLTSVSQAREFLDETGIDALAVCIGNVHGTYPPSGPNLRLDLLKDLHALSAEKGVFLVLHGASGLPKELIKECIELGVRKFNVNTEVRKAYMDSVQCNHKDLIHVMTSAKEAMKAVIAEKMRLFGSSGGRHERIGSIENKMLV</sequence>
<dbReference type="Pfam" id="PF07005">
    <property type="entry name" value="SBD_N"/>
    <property type="match status" value="1"/>
</dbReference>
<evidence type="ECO:0000313" key="12">
    <source>
        <dbReference type="Proteomes" id="UP001417504"/>
    </source>
</evidence>
<dbReference type="InterPro" id="IPR010737">
    <property type="entry name" value="4-carb_acid_sugar_kinase_N"/>
</dbReference>
<dbReference type="GO" id="GO:0051287">
    <property type="term" value="F:NAD binding"/>
    <property type="evidence" value="ECO:0007669"/>
    <property type="project" value="InterPro"/>
</dbReference>
<dbReference type="Gene3D" id="3.40.980.20">
    <property type="entry name" value="Four-carbon acid sugar kinase, nucleotide binding domain"/>
    <property type="match status" value="1"/>
</dbReference>
<dbReference type="GO" id="GO:0016491">
    <property type="term" value="F:oxidoreductase activity"/>
    <property type="evidence" value="ECO:0007669"/>
    <property type="project" value="InterPro"/>
</dbReference>
<dbReference type="InterPro" id="IPR000771">
    <property type="entry name" value="FBA_II"/>
</dbReference>
<evidence type="ECO:0000259" key="10">
    <source>
        <dbReference type="Pfam" id="PF17042"/>
    </source>
</evidence>
<evidence type="ECO:0000259" key="7">
    <source>
        <dbReference type="Pfam" id="PF03446"/>
    </source>
</evidence>
<dbReference type="EMBL" id="JBBNAE010000010">
    <property type="protein sequence ID" value="KAK9091559.1"/>
    <property type="molecule type" value="Genomic_DNA"/>
</dbReference>
<dbReference type="PANTHER" id="PTHR43060">
    <property type="entry name" value="3-HYDROXYISOBUTYRATE DEHYDROGENASE-LIKE 1, MITOCHONDRIAL-RELATED"/>
    <property type="match status" value="1"/>
</dbReference>
<dbReference type="NCBIfam" id="TIGR00167">
    <property type="entry name" value="cbbA"/>
    <property type="match status" value="1"/>
</dbReference>
<organism evidence="11 12">
    <name type="scientific">Stephania japonica</name>
    <dbReference type="NCBI Taxonomy" id="461633"/>
    <lineage>
        <taxon>Eukaryota</taxon>
        <taxon>Viridiplantae</taxon>
        <taxon>Streptophyta</taxon>
        <taxon>Embryophyta</taxon>
        <taxon>Tracheophyta</taxon>
        <taxon>Spermatophyta</taxon>
        <taxon>Magnoliopsida</taxon>
        <taxon>Ranunculales</taxon>
        <taxon>Menispermaceae</taxon>
        <taxon>Menispermoideae</taxon>
        <taxon>Cissampelideae</taxon>
        <taxon>Stephania</taxon>
    </lineage>
</organism>
<feature type="domain" description="Four-carbon acid sugar kinase nucleotide binding" evidence="10">
    <location>
        <begin position="1187"/>
        <end position="1352"/>
    </location>
</feature>
<dbReference type="SUPFAM" id="SSF48179">
    <property type="entry name" value="6-phosphogluconate dehydrogenase C-terminal domain-like"/>
    <property type="match status" value="2"/>
</dbReference>
<dbReference type="PROSITE" id="PS00895">
    <property type="entry name" value="3_HYDROXYISOBUT_DH"/>
    <property type="match status" value="1"/>
</dbReference>
<dbReference type="InterPro" id="IPR042213">
    <property type="entry name" value="NBD_C_sf"/>
</dbReference>
<gene>
    <name evidence="11" type="ORF">Sjap_024736</name>
</gene>
<feature type="domain" description="6-phosphogluconate dehydrogenase NADP-binding" evidence="7">
    <location>
        <begin position="631"/>
        <end position="680"/>
    </location>
</feature>
<dbReference type="CDD" id="cd00947">
    <property type="entry name" value="TBP_aldolase_IIB"/>
    <property type="match status" value="1"/>
</dbReference>
<comment type="caution">
    <text evidence="11">The sequence shown here is derived from an EMBL/GenBank/DDBJ whole genome shotgun (WGS) entry which is preliminary data.</text>
</comment>
<dbReference type="PANTHER" id="PTHR43060:SF17">
    <property type="entry name" value="L-THREONATE DEHYDROGENASE"/>
    <property type="match status" value="1"/>
</dbReference>
<feature type="domain" description="6-phosphogluconate dehydrogenase NADP-binding" evidence="7">
    <location>
        <begin position="475"/>
        <end position="584"/>
    </location>
</feature>
<dbReference type="GO" id="GO:0016832">
    <property type="term" value="F:aldehyde-lyase activity"/>
    <property type="evidence" value="ECO:0007669"/>
    <property type="project" value="InterPro"/>
</dbReference>
<dbReference type="Pfam" id="PF03446">
    <property type="entry name" value="NAD_binding_2"/>
    <property type="match status" value="3"/>
</dbReference>
<dbReference type="SUPFAM" id="SSF51735">
    <property type="entry name" value="NAD(P)-binding Rossmann-fold domains"/>
    <property type="match status" value="1"/>
</dbReference>
<dbReference type="InterPro" id="IPR037051">
    <property type="entry name" value="4-carb_acid_sugar_kinase_N_sf"/>
</dbReference>
<evidence type="ECO:0000256" key="5">
    <source>
        <dbReference type="ARBA" id="ARBA00022840"/>
    </source>
</evidence>
<evidence type="ECO:0000256" key="6">
    <source>
        <dbReference type="ARBA" id="ARBA00023277"/>
    </source>
</evidence>
<evidence type="ECO:0000259" key="8">
    <source>
        <dbReference type="Pfam" id="PF07005"/>
    </source>
</evidence>
<keyword evidence="5" id="KW-0067">ATP-binding</keyword>
<evidence type="ECO:0000256" key="1">
    <source>
        <dbReference type="ARBA" id="ARBA00005715"/>
    </source>
</evidence>
<feature type="domain" description="3-hydroxyisobutyrate dehydrogenase-like NAD-binding" evidence="9">
    <location>
        <begin position="320"/>
        <end position="438"/>
    </location>
</feature>
<dbReference type="GO" id="GO:0005524">
    <property type="term" value="F:ATP binding"/>
    <property type="evidence" value="ECO:0007669"/>
    <property type="project" value="UniProtKB-KW"/>
</dbReference>
<dbReference type="Gene3D" id="1.10.1040.10">
    <property type="entry name" value="N-(1-d-carboxylethyl)-l-norvaline Dehydrogenase, domain 2"/>
    <property type="match status" value="2"/>
</dbReference>
<dbReference type="InterPro" id="IPR013785">
    <property type="entry name" value="Aldolase_TIM"/>
</dbReference>
<keyword evidence="12" id="KW-1185">Reference proteome</keyword>
<dbReference type="Pfam" id="PF01116">
    <property type="entry name" value="F_bP_aldolase"/>
    <property type="match status" value="1"/>
</dbReference>
<dbReference type="GO" id="GO:0016301">
    <property type="term" value="F:kinase activity"/>
    <property type="evidence" value="ECO:0007669"/>
    <property type="project" value="UniProtKB-KW"/>
</dbReference>
<proteinExistence type="inferred from homology"/>
<feature type="domain" description="3-hydroxyisobutyrate dehydrogenase-like NAD-binding" evidence="9">
    <location>
        <begin position="762"/>
        <end position="899"/>
    </location>
</feature>
<evidence type="ECO:0000259" key="9">
    <source>
        <dbReference type="Pfam" id="PF14833"/>
    </source>
</evidence>
<dbReference type="SUPFAM" id="SSF142764">
    <property type="entry name" value="YgbK-like"/>
    <property type="match status" value="1"/>
</dbReference>
<dbReference type="Pfam" id="PF14833">
    <property type="entry name" value="NAD_binding_11"/>
    <property type="match status" value="2"/>
</dbReference>
<feature type="domain" description="Four-carbon acid sugar kinase N-terminal" evidence="8">
    <location>
        <begin position="946"/>
        <end position="1158"/>
    </location>
</feature>
<dbReference type="GO" id="GO:0008270">
    <property type="term" value="F:zinc ion binding"/>
    <property type="evidence" value="ECO:0007669"/>
    <property type="project" value="InterPro"/>
</dbReference>
<dbReference type="Proteomes" id="UP001417504">
    <property type="component" value="Unassembled WGS sequence"/>
</dbReference>
<dbReference type="InterPro" id="IPR008927">
    <property type="entry name" value="6-PGluconate_DH-like_C_sf"/>
</dbReference>
<dbReference type="Gene3D" id="3.20.20.70">
    <property type="entry name" value="Aldolase class I"/>
    <property type="match status" value="1"/>
</dbReference>
<name>A0AAP0HLT0_9MAGN</name>
<reference evidence="11 12" key="1">
    <citation type="submission" date="2024-01" db="EMBL/GenBank/DDBJ databases">
        <title>Genome assemblies of Stephania.</title>
        <authorList>
            <person name="Yang L."/>
        </authorList>
    </citation>
    <scope>NUCLEOTIDE SEQUENCE [LARGE SCALE GENOMIC DNA]</scope>
    <source>
        <strain evidence="11">QJT</strain>
        <tissue evidence="11">Leaf</tissue>
    </source>
</reference>
<dbReference type="GO" id="GO:0005975">
    <property type="term" value="P:carbohydrate metabolic process"/>
    <property type="evidence" value="ECO:0007669"/>
    <property type="project" value="InterPro"/>
</dbReference>
<dbReference type="Gene3D" id="3.40.50.720">
    <property type="entry name" value="NAD(P)-binding Rossmann-like Domain"/>
    <property type="match status" value="3"/>
</dbReference>
<dbReference type="InterPro" id="IPR029154">
    <property type="entry name" value="HIBADH-like_NADP-bd"/>
</dbReference>
<feature type="domain" description="6-phosphogluconate dehydrogenase NADP-binding" evidence="7">
    <location>
        <begin position="268"/>
        <end position="313"/>
    </location>
</feature>
<keyword evidence="2" id="KW-0808">Transferase</keyword>
<evidence type="ECO:0000313" key="11">
    <source>
        <dbReference type="EMBL" id="KAK9091559.1"/>
    </source>
</evidence>
<evidence type="ECO:0000256" key="4">
    <source>
        <dbReference type="ARBA" id="ARBA00022777"/>
    </source>
</evidence>
<keyword evidence="4" id="KW-0418">Kinase</keyword>
<evidence type="ECO:0000256" key="3">
    <source>
        <dbReference type="ARBA" id="ARBA00022741"/>
    </source>
</evidence>
<dbReference type="Gene3D" id="3.40.50.10840">
    <property type="entry name" value="Putative sugar-binding, N-terminal domain"/>
    <property type="match status" value="1"/>
</dbReference>
<keyword evidence="3" id="KW-0547">Nucleotide-binding</keyword>
<dbReference type="GO" id="GO:0050661">
    <property type="term" value="F:NADP binding"/>
    <property type="evidence" value="ECO:0007669"/>
    <property type="project" value="InterPro"/>
</dbReference>
<dbReference type="InterPro" id="IPR013328">
    <property type="entry name" value="6PGD_dom2"/>
</dbReference>
<dbReference type="Pfam" id="PF17042">
    <property type="entry name" value="NBD_C"/>
    <property type="match status" value="1"/>
</dbReference>
<evidence type="ECO:0008006" key="13">
    <source>
        <dbReference type="Google" id="ProtNLM"/>
    </source>
</evidence>
<protein>
    <recommendedName>
        <fullName evidence="13">Ketose-bisphosphate aldolase class-II family protein</fullName>
    </recommendedName>
</protein>
<evidence type="ECO:0000256" key="2">
    <source>
        <dbReference type="ARBA" id="ARBA00022679"/>
    </source>
</evidence>
<dbReference type="InterPro" id="IPR002204">
    <property type="entry name" value="3-OH-isobutyrate_DH-rel_CS"/>
</dbReference>